<evidence type="ECO:0000313" key="1">
    <source>
        <dbReference type="EMBL" id="EFN98943.1"/>
    </source>
</evidence>
<dbReference type="Proteomes" id="UP000004966">
    <property type="component" value="Unassembled WGS sequence"/>
</dbReference>
<reference evidence="1 2" key="1">
    <citation type="submission" date="2010-09" db="EMBL/GenBank/DDBJ databases">
        <authorList>
            <person name="Daugherty S.C."/>
            <person name="Tallon L.J."/>
            <person name="Jones K.M."/>
            <person name="Liu X."/>
            <person name="Kilian M."/>
            <person name="Tettelin H."/>
        </authorList>
    </citation>
    <scope>NUCLEOTIDE SEQUENCE [LARGE SCALE GENOMIC DNA]</scope>
    <source>
        <strain evidence="1 2">SK564</strain>
    </source>
</reference>
<proteinExistence type="predicted"/>
<accession>E1LKW0</accession>
<sequence>MDFTNQLFKNHTVVFSLIVSKTEITERFYLESGFCPASFIGDFGKLRT</sequence>
<dbReference type="AlphaFoldDB" id="E1LKW0"/>
<protein>
    <submittedName>
        <fullName evidence="1">Uncharacterized protein</fullName>
    </submittedName>
</protein>
<comment type="caution">
    <text evidence="1">The sequence shown here is derived from an EMBL/GenBank/DDBJ whole genome shotgun (WGS) entry which is preliminary data.</text>
</comment>
<gene>
    <name evidence="1" type="ORF">SMSK564_0487</name>
</gene>
<organism evidence="1 2">
    <name type="scientific">Streptococcus mitis SK564</name>
    <dbReference type="NCBI Taxonomy" id="585203"/>
    <lineage>
        <taxon>Bacteria</taxon>
        <taxon>Bacillati</taxon>
        <taxon>Bacillota</taxon>
        <taxon>Bacilli</taxon>
        <taxon>Lactobacillales</taxon>
        <taxon>Streptococcaceae</taxon>
        <taxon>Streptococcus</taxon>
        <taxon>Streptococcus mitis group</taxon>
    </lineage>
</organism>
<evidence type="ECO:0000313" key="2">
    <source>
        <dbReference type="Proteomes" id="UP000004966"/>
    </source>
</evidence>
<dbReference type="EMBL" id="AEDU01000008">
    <property type="protein sequence ID" value="EFN98943.1"/>
    <property type="molecule type" value="Genomic_DNA"/>
</dbReference>
<name>E1LKW0_STRMT</name>